<dbReference type="Proteomes" id="UP000002058">
    <property type="component" value="Unassembled WGS sequence"/>
</dbReference>
<dbReference type="AlphaFoldDB" id="C4JI91"/>
<evidence type="ECO:0000313" key="2">
    <source>
        <dbReference type="EMBL" id="EEP77988.1"/>
    </source>
</evidence>
<organism evidence="2 3">
    <name type="scientific">Uncinocarpus reesii (strain UAMH 1704)</name>
    <dbReference type="NCBI Taxonomy" id="336963"/>
    <lineage>
        <taxon>Eukaryota</taxon>
        <taxon>Fungi</taxon>
        <taxon>Dikarya</taxon>
        <taxon>Ascomycota</taxon>
        <taxon>Pezizomycotina</taxon>
        <taxon>Eurotiomycetes</taxon>
        <taxon>Eurotiomycetidae</taxon>
        <taxon>Onygenales</taxon>
        <taxon>Onygenaceae</taxon>
        <taxon>Uncinocarpus</taxon>
    </lineage>
</organism>
<name>C4JI91_UNCRE</name>
<dbReference type="RefSeq" id="XP_002543321.1">
    <property type="nucleotide sequence ID" value="XM_002543275.1"/>
</dbReference>
<protein>
    <submittedName>
        <fullName evidence="2">Uncharacterized protein</fullName>
    </submittedName>
</protein>
<dbReference type="KEGG" id="ure:UREG_02837"/>
<reference evidence="3" key="1">
    <citation type="journal article" date="2009" name="Genome Res.">
        <title>Comparative genomic analyses of the human fungal pathogens Coccidioides and their relatives.</title>
        <authorList>
            <person name="Sharpton T.J."/>
            <person name="Stajich J.E."/>
            <person name="Rounsley S.D."/>
            <person name="Gardner M.J."/>
            <person name="Wortman J.R."/>
            <person name="Jordar V.S."/>
            <person name="Maiti R."/>
            <person name="Kodira C.D."/>
            <person name="Neafsey D.E."/>
            <person name="Zeng Q."/>
            <person name="Hung C.-Y."/>
            <person name="McMahan C."/>
            <person name="Muszewska A."/>
            <person name="Grynberg M."/>
            <person name="Mandel M.A."/>
            <person name="Kellner E.M."/>
            <person name="Barker B.M."/>
            <person name="Galgiani J.N."/>
            <person name="Orbach M.J."/>
            <person name="Kirkland T.N."/>
            <person name="Cole G.T."/>
            <person name="Henn M.R."/>
            <person name="Birren B.W."/>
            <person name="Taylor J.W."/>
        </authorList>
    </citation>
    <scope>NUCLEOTIDE SEQUENCE [LARGE SCALE GENOMIC DNA]</scope>
    <source>
        <strain evidence="3">UAMH 1704</strain>
    </source>
</reference>
<evidence type="ECO:0000313" key="3">
    <source>
        <dbReference type="Proteomes" id="UP000002058"/>
    </source>
</evidence>
<feature type="region of interest" description="Disordered" evidence="1">
    <location>
        <begin position="35"/>
        <end position="95"/>
    </location>
</feature>
<sequence>MPYGESSNPRLNIVKSRLGDTEYPKKAALQRIEQKYSNTNKKGVKQDQRLGIGSQPISKQNRTEKTEIGKYPSQSGKANIGGTLENQESQIERMT</sequence>
<accession>C4JI91</accession>
<dbReference type="EMBL" id="CH476615">
    <property type="protein sequence ID" value="EEP77988.1"/>
    <property type="molecule type" value="Genomic_DNA"/>
</dbReference>
<dbReference type="VEuPathDB" id="FungiDB:UREG_02837"/>
<proteinExistence type="predicted"/>
<dbReference type="GeneID" id="8437626"/>
<dbReference type="InParanoid" id="C4JI91"/>
<keyword evidence="3" id="KW-1185">Reference proteome</keyword>
<dbReference type="HOGENOM" id="CLU_2374335_0_0_1"/>
<evidence type="ECO:0000256" key="1">
    <source>
        <dbReference type="SAM" id="MobiDB-lite"/>
    </source>
</evidence>
<gene>
    <name evidence="2" type="ORF">UREG_02837</name>
</gene>